<sequence>MAGDAVDVHGDGRVRLEGLGEQRGRIRDAVVEQDLSVPGGHDGRVARQPQVLFQAGKSPFPGDTRLDRVRDPPGQQKVVVGVAHDVGHFAGVAFQVPLRPLGREARNGAQNDDAQKAPHHQDAGDDGQSYPE</sequence>
<gene>
    <name evidence="2" type="ORF">ENR59_05635</name>
</gene>
<protein>
    <submittedName>
        <fullName evidence="2">Uncharacterized protein</fullName>
    </submittedName>
</protein>
<name>A0A7C4AGV6_9BACT</name>
<evidence type="ECO:0000256" key="1">
    <source>
        <dbReference type="SAM" id="MobiDB-lite"/>
    </source>
</evidence>
<comment type="caution">
    <text evidence="2">The sequence shown here is derived from an EMBL/GenBank/DDBJ whole genome shotgun (WGS) entry which is preliminary data.</text>
</comment>
<feature type="compositionally biased region" description="Basic and acidic residues" evidence="1">
    <location>
        <begin position="113"/>
        <end position="123"/>
    </location>
</feature>
<dbReference type="AlphaFoldDB" id="A0A7C4AGV6"/>
<dbReference type="EMBL" id="DSRP01000391">
    <property type="protein sequence ID" value="HGG92417.1"/>
    <property type="molecule type" value="Genomic_DNA"/>
</dbReference>
<organism evidence="2">
    <name type="scientific">Fundidesulfovibrio putealis</name>
    <dbReference type="NCBI Taxonomy" id="270496"/>
    <lineage>
        <taxon>Bacteria</taxon>
        <taxon>Pseudomonadati</taxon>
        <taxon>Thermodesulfobacteriota</taxon>
        <taxon>Desulfovibrionia</taxon>
        <taxon>Desulfovibrionales</taxon>
        <taxon>Desulfovibrionaceae</taxon>
        <taxon>Fundidesulfovibrio</taxon>
    </lineage>
</organism>
<accession>A0A7C4AGV6</accession>
<feature type="region of interest" description="Disordered" evidence="1">
    <location>
        <begin position="101"/>
        <end position="132"/>
    </location>
</feature>
<reference evidence="2" key="1">
    <citation type="journal article" date="2020" name="mSystems">
        <title>Genome- and Community-Level Interaction Insights into Carbon Utilization and Element Cycling Functions of Hydrothermarchaeota in Hydrothermal Sediment.</title>
        <authorList>
            <person name="Zhou Z."/>
            <person name="Liu Y."/>
            <person name="Xu W."/>
            <person name="Pan J."/>
            <person name="Luo Z.H."/>
            <person name="Li M."/>
        </authorList>
    </citation>
    <scope>NUCLEOTIDE SEQUENCE [LARGE SCALE GENOMIC DNA]</scope>
    <source>
        <strain evidence="2">SpSt-413</strain>
    </source>
</reference>
<evidence type="ECO:0000313" key="2">
    <source>
        <dbReference type="EMBL" id="HGG92417.1"/>
    </source>
</evidence>
<proteinExistence type="predicted"/>